<dbReference type="SUPFAM" id="SSF51735">
    <property type="entry name" value="NAD(P)-binding Rossmann-fold domains"/>
    <property type="match status" value="1"/>
</dbReference>
<dbReference type="RefSeq" id="WP_253655942.1">
    <property type="nucleotide sequence ID" value="NZ_JAMTCG010000006.1"/>
</dbReference>
<evidence type="ECO:0000256" key="3">
    <source>
        <dbReference type="ARBA" id="ARBA00023002"/>
    </source>
</evidence>
<proteinExistence type="inferred from homology"/>
<dbReference type="Pfam" id="PF00725">
    <property type="entry name" value="3HCDH"/>
    <property type="match status" value="1"/>
</dbReference>
<gene>
    <name evidence="6" type="ORF">LX12_003599</name>
</gene>
<dbReference type="InterPro" id="IPR006176">
    <property type="entry name" value="3-OHacyl-CoA_DH_NAD-bd"/>
</dbReference>
<evidence type="ECO:0000256" key="1">
    <source>
        <dbReference type="ARBA" id="ARBA00005086"/>
    </source>
</evidence>
<protein>
    <submittedName>
        <fullName evidence="6">Ketoreductase RED1</fullName>
    </submittedName>
</protein>
<dbReference type="Pfam" id="PF02737">
    <property type="entry name" value="3HCDH_N"/>
    <property type="match status" value="1"/>
</dbReference>
<dbReference type="InterPro" id="IPR013328">
    <property type="entry name" value="6PGD_dom2"/>
</dbReference>
<evidence type="ECO:0000313" key="6">
    <source>
        <dbReference type="EMBL" id="MCP2162395.1"/>
    </source>
</evidence>
<comment type="similarity">
    <text evidence="2">Belongs to the 3-hydroxyacyl-CoA dehydrogenase family.</text>
</comment>
<comment type="pathway">
    <text evidence="1">Lipid metabolism; butanoate metabolism.</text>
</comment>
<dbReference type="PROSITE" id="PS00067">
    <property type="entry name" value="3HCDH"/>
    <property type="match status" value="1"/>
</dbReference>
<dbReference type="InterPro" id="IPR006180">
    <property type="entry name" value="3-OHacyl-CoA_DH_CS"/>
</dbReference>
<dbReference type="Proteomes" id="UP001205740">
    <property type="component" value="Unassembled WGS sequence"/>
</dbReference>
<comment type="caution">
    <text evidence="6">The sequence shown here is derived from an EMBL/GenBank/DDBJ whole genome shotgun (WGS) entry which is preliminary data.</text>
</comment>
<evidence type="ECO:0000259" key="5">
    <source>
        <dbReference type="Pfam" id="PF02737"/>
    </source>
</evidence>
<sequence>MSRRENRPTMAIVGAGVIGLSWARLAREHGWAVAITDPRPDLAEIVAGEFGEDPEVRVTGDLADAVRDADLVQENGPERLPIKQQLFAEIGAAAPAGAVLATSSSSITASEIASDLEADVAARLLVGHPFNPPELMPLVEVLPGARTASATTDRAVALYRDLHREPVVIAKELPGFVANRLQGAVSREARYLVQQGVVSPGDLDTILRNSLGLRWATIGLFEGNVLGGGPGGIRHLIEGVGAQTGSIEFGTPATDPVSMEALIESVEDTYGSGDEVYEVLRARRDRRTRAVLAALADDGHATTSSDPASR</sequence>
<name>A0ABT1H575_9NOCA</name>
<evidence type="ECO:0000313" key="7">
    <source>
        <dbReference type="Proteomes" id="UP001205740"/>
    </source>
</evidence>
<dbReference type="PANTHER" id="PTHR48075:SF1">
    <property type="entry name" value="LAMBDA-CRYSTALLIN HOMOLOG"/>
    <property type="match status" value="1"/>
</dbReference>
<dbReference type="InterPro" id="IPR006108">
    <property type="entry name" value="3HC_DH_C"/>
</dbReference>
<accession>A0ABT1H575</accession>
<dbReference type="EMBL" id="JAMTCG010000006">
    <property type="protein sequence ID" value="MCP2162395.1"/>
    <property type="molecule type" value="Genomic_DNA"/>
</dbReference>
<dbReference type="PANTHER" id="PTHR48075">
    <property type="entry name" value="3-HYDROXYACYL-COA DEHYDROGENASE FAMILY PROTEIN"/>
    <property type="match status" value="1"/>
</dbReference>
<organism evidence="6 7">
    <name type="scientific">Williamsia serinedens</name>
    <dbReference type="NCBI Taxonomy" id="391736"/>
    <lineage>
        <taxon>Bacteria</taxon>
        <taxon>Bacillati</taxon>
        <taxon>Actinomycetota</taxon>
        <taxon>Actinomycetes</taxon>
        <taxon>Mycobacteriales</taxon>
        <taxon>Nocardiaceae</taxon>
        <taxon>Williamsia</taxon>
    </lineage>
</organism>
<dbReference type="Gene3D" id="1.10.1040.10">
    <property type="entry name" value="N-(1-d-carboxylethyl)-l-norvaline Dehydrogenase, domain 2"/>
    <property type="match status" value="1"/>
</dbReference>
<keyword evidence="3" id="KW-0560">Oxidoreductase</keyword>
<evidence type="ECO:0000256" key="2">
    <source>
        <dbReference type="ARBA" id="ARBA00009463"/>
    </source>
</evidence>
<evidence type="ECO:0000259" key="4">
    <source>
        <dbReference type="Pfam" id="PF00725"/>
    </source>
</evidence>
<feature type="domain" description="3-hydroxyacyl-CoA dehydrogenase C-terminal" evidence="4">
    <location>
        <begin position="175"/>
        <end position="236"/>
    </location>
</feature>
<reference evidence="6 7" key="1">
    <citation type="submission" date="2022-06" db="EMBL/GenBank/DDBJ databases">
        <title>Genomic Encyclopedia of Archaeal and Bacterial Type Strains, Phase II (KMG-II): from individual species to whole genera.</title>
        <authorList>
            <person name="Goeker M."/>
        </authorList>
    </citation>
    <scope>NUCLEOTIDE SEQUENCE [LARGE SCALE GENOMIC DNA]</scope>
    <source>
        <strain evidence="6 7">DSM 45037</strain>
    </source>
</reference>
<dbReference type="Gene3D" id="3.40.50.720">
    <property type="entry name" value="NAD(P)-binding Rossmann-like Domain"/>
    <property type="match status" value="1"/>
</dbReference>
<dbReference type="InterPro" id="IPR008927">
    <property type="entry name" value="6-PGluconate_DH-like_C_sf"/>
</dbReference>
<feature type="domain" description="3-hydroxyacyl-CoA dehydrogenase NAD binding" evidence="5">
    <location>
        <begin position="10"/>
        <end position="171"/>
    </location>
</feature>
<dbReference type="InterPro" id="IPR036291">
    <property type="entry name" value="NAD(P)-bd_dom_sf"/>
</dbReference>
<dbReference type="SUPFAM" id="SSF48179">
    <property type="entry name" value="6-phosphogluconate dehydrogenase C-terminal domain-like"/>
    <property type="match status" value="1"/>
</dbReference>
<keyword evidence="7" id="KW-1185">Reference proteome</keyword>